<dbReference type="EMBL" id="NMQW01000049">
    <property type="protein sequence ID" value="OXM83244.1"/>
    <property type="molecule type" value="Genomic_DNA"/>
</dbReference>
<organism evidence="1 2">
    <name type="scientific">Paenibacillus rigui</name>
    <dbReference type="NCBI Taxonomy" id="554312"/>
    <lineage>
        <taxon>Bacteria</taxon>
        <taxon>Bacillati</taxon>
        <taxon>Bacillota</taxon>
        <taxon>Bacilli</taxon>
        <taxon>Bacillales</taxon>
        <taxon>Paenibacillaceae</taxon>
        <taxon>Paenibacillus</taxon>
    </lineage>
</organism>
<reference evidence="1 2" key="1">
    <citation type="submission" date="2017-07" db="EMBL/GenBank/DDBJ databases">
        <title>Genome sequencing and assembly of Paenibacillus rigui.</title>
        <authorList>
            <person name="Mayilraj S."/>
        </authorList>
    </citation>
    <scope>NUCLEOTIDE SEQUENCE [LARGE SCALE GENOMIC DNA]</scope>
    <source>
        <strain evidence="1 2">JCM 16352</strain>
    </source>
</reference>
<dbReference type="AlphaFoldDB" id="A0A229UIP9"/>
<accession>A0A229UIP9</accession>
<protein>
    <submittedName>
        <fullName evidence="1">Uncharacterized protein</fullName>
    </submittedName>
</protein>
<gene>
    <name evidence="1" type="ORF">CF651_26285</name>
</gene>
<name>A0A229UIP9_9BACL</name>
<dbReference type="Proteomes" id="UP000215509">
    <property type="component" value="Unassembled WGS sequence"/>
</dbReference>
<evidence type="ECO:0000313" key="2">
    <source>
        <dbReference type="Proteomes" id="UP000215509"/>
    </source>
</evidence>
<evidence type="ECO:0000313" key="1">
    <source>
        <dbReference type="EMBL" id="OXM83244.1"/>
    </source>
</evidence>
<proteinExistence type="predicted"/>
<keyword evidence="2" id="KW-1185">Reference proteome</keyword>
<comment type="caution">
    <text evidence="1">The sequence shown here is derived from an EMBL/GenBank/DDBJ whole genome shotgun (WGS) entry which is preliminary data.</text>
</comment>
<sequence length="70" mass="7872">MSPDFDRYKGVEIEKIRGKQRSEERSVHAAVAFSVASIMQGAFAHGVNQIIQLITDNEAYKTLMLTMKLT</sequence>